<dbReference type="EMBL" id="CP134854">
    <property type="protein sequence ID" value="WNL29769.1"/>
    <property type="molecule type" value="Genomic_DNA"/>
</dbReference>
<evidence type="ECO:0000313" key="1">
    <source>
        <dbReference type="EMBL" id="WNL29769.1"/>
    </source>
</evidence>
<organism evidence="1">
    <name type="scientific">Arcobacter sp. AZ-2023</name>
    <dbReference type="NCBI Taxonomy" id="3074453"/>
    <lineage>
        <taxon>Bacteria</taxon>
        <taxon>Pseudomonadati</taxon>
        <taxon>Campylobacterota</taxon>
        <taxon>Epsilonproteobacteria</taxon>
        <taxon>Campylobacterales</taxon>
        <taxon>Arcobacteraceae</taxon>
        <taxon>Arcobacter</taxon>
    </lineage>
</organism>
<sequence>MSKNILIRCDASQSIGLGHITRCLVLANEFRKSKCKVFFAIKNNELAIEKIKEQQFYFIIANDDNFDYFNWIEKILSEKKIDIFIGDIRDGFPIELITFMKNKNILTVAIDEPSDYAKECDICFYPPHAKIDKTKYKGEIYQGLEYIILRPEFYEKFEKKKNKMPNILVMMGGTDTYNLTLPVVKKIDTCKENFEIKLILSEKHKDLDLLNKFAKISKHKVIIYNKVENMAYFLNNIDFAISQFGTIVYELIIKNITSVVFLNKKNKIVGKYFNNYPIEIINNLEELNINKFYNNKFIINQRILDIKKNTILEKINLFDSRKGEK</sequence>
<dbReference type="AlphaFoldDB" id="A0AA96DKR7"/>
<reference evidence="1" key="1">
    <citation type="submission" date="2023-09" db="EMBL/GenBank/DDBJ databases">
        <title>Arcobacter tbilisiensis sp. nov. isolated from chicken meat in Tbilisi, Georgia.</title>
        <authorList>
            <person name="Matthias R."/>
            <person name="Zautner A.E."/>
        </authorList>
    </citation>
    <scope>NUCLEOTIDE SEQUENCE</scope>
    <source>
        <strain evidence="1">LEO 52</strain>
    </source>
</reference>
<name>A0AA96DKR7_9BACT</name>
<protein>
    <recommendedName>
        <fullName evidence="2">UDP-2,4-diacetamido-2,4, 6-trideoxy-beta-L-altropyranose hydrolase</fullName>
    </recommendedName>
</protein>
<gene>
    <name evidence="1" type="ORF">RMQ68_10450</name>
</gene>
<evidence type="ECO:0008006" key="2">
    <source>
        <dbReference type="Google" id="ProtNLM"/>
    </source>
</evidence>
<accession>A0AA96DKR7</accession>
<dbReference type="Gene3D" id="3.40.50.2000">
    <property type="entry name" value="Glycogen Phosphorylase B"/>
    <property type="match status" value="1"/>
</dbReference>
<dbReference type="Gene3D" id="3.40.50.11190">
    <property type="match status" value="1"/>
</dbReference>
<proteinExistence type="predicted"/>